<dbReference type="SUPFAM" id="SSF89360">
    <property type="entry name" value="HesB-like domain"/>
    <property type="match status" value="1"/>
</dbReference>
<dbReference type="Gene3D" id="2.60.300.12">
    <property type="entry name" value="HesB-like domain"/>
    <property type="match status" value="1"/>
</dbReference>
<sequence>MEFTITNQAAALYKKEILLQKGESLRLYVRVGGVGSGGFSVGVMKDQPTPTSFKVEREGIVFFITEDDFWYFDGMTIDYEEDLGYFDFSNPKFDQLDHPEPKNQL</sequence>
<reference evidence="2" key="1">
    <citation type="submission" date="2021-03" db="EMBL/GenBank/DDBJ databases">
        <title>Bacillus suaedae sp. nov., isolated from Suaeda aralocaspica.</title>
        <authorList>
            <person name="Lei R.F.R."/>
        </authorList>
    </citation>
    <scope>NUCLEOTIDE SEQUENCE</scope>
    <source>
        <strain evidence="2">YZJH907-2</strain>
    </source>
</reference>
<dbReference type="EMBL" id="JAGKSQ010000002">
    <property type="protein sequence ID" value="MBP3950689.1"/>
    <property type="molecule type" value="Genomic_DNA"/>
</dbReference>
<name>A0A940WQ89_9BACI</name>
<evidence type="ECO:0000259" key="1">
    <source>
        <dbReference type="Pfam" id="PF01521"/>
    </source>
</evidence>
<comment type="caution">
    <text evidence="2">The sequence shown here is derived from an EMBL/GenBank/DDBJ whole genome shotgun (WGS) entry which is preliminary data.</text>
</comment>
<organism evidence="2 3">
    <name type="scientific">Halalkalibacter suaedae</name>
    <dbReference type="NCBI Taxonomy" id="2822140"/>
    <lineage>
        <taxon>Bacteria</taxon>
        <taxon>Bacillati</taxon>
        <taxon>Bacillota</taxon>
        <taxon>Bacilli</taxon>
        <taxon>Bacillales</taxon>
        <taxon>Bacillaceae</taxon>
        <taxon>Halalkalibacter</taxon>
    </lineage>
</organism>
<accession>A0A940WQ89</accession>
<evidence type="ECO:0000313" key="2">
    <source>
        <dbReference type="EMBL" id="MBP3950689.1"/>
    </source>
</evidence>
<dbReference type="InterPro" id="IPR000361">
    <property type="entry name" value="ATAP_core_dom"/>
</dbReference>
<evidence type="ECO:0000313" key="3">
    <source>
        <dbReference type="Proteomes" id="UP000678228"/>
    </source>
</evidence>
<gene>
    <name evidence="2" type="ORF">J7W16_06045</name>
</gene>
<dbReference type="InterPro" id="IPR035903">
    <property type="entry name" value="HesB-like_dom_sf"/>
</dbReference>
<dbReference type="Proteomes" id="UP000678228">
    <property type="component" value="Unassembled WGS sequence"/>
</dbReference>
<dbReference type="RefSeq" id="WP_210596373.1">
    <property type="nucleotide sequence ID" value="NZ_JAGKSQ010000002.1"/>
</dbReference>
<proteinExistence type="predicted"/>
<dbReference type="AlphaFoldDB" id="A0A940WQ89"/>
<feature type="domain" description="Core" evidence="1">
    <location>
        <begin position="1"/>
        <end position="92"/>
    </location>
</feature>
<dbReference type="Pfam" id="PF01521">
    <property type="entry name" value="Fe-S_biosyn"/>
    <property type="match status" value="1"/>
</dbReference>
<keyword evidence="3" id="KW-1185">Reference proteome</keyword>
<protein>
    <recommendedName>
        <fullName evidence="1">Core domain-containing protein</fullName>
    </recommendedName>
</protein>